<dbReference type="GO" id="GO:0000105">
    <property type="term" value="P:L-histidine biosynthetic process"/>
    <property type="evidence" value="ECO:0007669"/>
    <property type="project" value="UniProtKB-UniRule"/>
</dbReference>
<dbReference type="Proteomes" id="UP000515480">
    <property type="component" value="Chromosome"/>
</dbReference>
<dbReference type="AlphaFoldDB" id="A0A7G7VM73"/>
<protein>
    <recommendedName>
        <fullName evidence="3 8">Histidinol-phosphatase</fullName>
        <shortName evidence="8">HolPase</shortName>
        <ecNumber evidence="3 8">3.1.3.15</ecNumber>
    </recommendedName>
</protein>
<evidence type="ECO:0000313" key="11">
    <source>
        <dbReference type="Proteomes" id="UP000515480"/>
    </source>
</evidence>
<dbReference type="RefSeq" id="WP_185981073.1">
    <property type="nucleotide sequence ID" value="NZ_CP060204.1"/>
</dbReference>
<gene>
    <name evidence="10" type="ORF">H1B31_04610</name>
</gene>
<evidence type="ECO:0000256" key="7">
    <source>
        <dbReference type="ARBA" id="ARBA00049158"/>
    </source>
</evidence>
<dbReference type="EC" id="3.1.3.15" evidence="3 8"/>
<reference evidence="10 11" key="1">
    <citation type="submission" date="2020-07" db="EMBL/GenBank/DDBJ databases">
        <title>Complete genome and description of Selenomonas timonensis sp. nov., a new bacterium isolated from a gingivitis subject.</title>
        <authorList>
            <person name="Antezack A."/>
        </authorList>
    </citation>
    <scope>NUCLEOTIDE SEQUENCE [LARGE SCALE GENOMIC DNA]</scope>
    <source>
        <strain evidence="10 11">Marseille-Q3039</strain>
    </source>
</reference>
<evidence type="ECO:0000256" key="3">
    <source>
        <dbReference type="ARBA" id="ARBA00013085"/>
    </source>
</evidence>
<accession>A0A7G7VM73</accession>
<evidence type="ECO:0000256" key="5">
    <source>
        <dbReference type="ARBA" id="ARBA00022801"/>
    </source>
</evidence>
<organism evidence="10 11">
    <name type="scientific">Selenomonas timonae</name>
    <dbReference type="NCBI Taxonomy" id="2754044"/>
    <lineage>
        <taxon>Bacteria</taxon>
        <taxon>Bacillati</taxon>
        <taxon>Bacillota</taxon>
        <taxon>Negativicutes</taxon>
        <taxon>Selenomonadales</taxon>
        <taxon>Selenomonadaceae</taxon>
        <taxon>Selenomonas</taxon>
    </lineage>
</organism>
<comment type="similarity">
    <text evidence="2 8">Belongs to the PHP hydrolase family. HisK subfamily.</text>
</comment>
<keyword evidence="5 8" id="KW-0378">Hydrolase</keyword>
<dbReference type="Gene3D" id="3.20.20.140">
    <property type="entry name" value="Metal-dependent hydrolases"/>
    <property type="match status" value="1"/>
</dbReference>
<dbReference type="GO" id="GO:0005737">
    <property type="term" value="C:cytoplasm"/>
    <property type="evidence" value="ECO:0007669"/>
    <property type="project" value="TreeGrafter"/>
</dbReference>
<evidence type="ECO:0000256" key="4">
    <source>
        <dbReference type="ARBA" id="ARBA00022605"/>
    </source>
</evidence>
<dbReference type="InterPro" id="IPR004013">
    <property type="entry name" value="PHP_dom"/>
</dbReference>
<comment type="catalytic activity">
    <reaction evidence="7 8">
        <text>L-histidinol phosphate + H2O = L-histidinol + phosphate</text>
        <dbReference type="Rhea" id="RHEA:14465"/>
        <dbReference type="ChEBI" id="CHEBI:15377"/>
        <dbReference type="ChEBI" id="CHEBI:43474"/>
        <dbReference type="ChEBI" id="CHEBI:57699"/>
        <dbReference type="ChEBI" id="CHEBI:57980"/>
        <dbReference type="EC" id="3.1.3.15"/>
    </reaction>
</comment>
<keyword evidence="4 8" id="KW-0028">Amino-acid biosynthesis</keyword>
<dbReference type="PANTHER" id="PTHR21039">
    <property type="entry name" value="HISTIDINOL PHOSPHATASE-RELATED"/>
    <property type="match status" value="1"/>
</dbReference>
<dbReference type="EMBL" id="CP060204">
    <property type="protein sequence ID" value="QNH55216.1"/>
    <property type="molecule type" value="Genomic_DNA"/>
</dbReference>
<evidence type="ECO:0000313" key="10">
    <source>
        <dbReference type="EMBL" id="QNH55216.1"/>
    </source>
</evidence>
<dbReference type="Pfam" id="PF02811">
    <property type="entry name" value="PHP"/>
    <property type="match status" value="1"/>
</dbReference>
<keyword evidence="11" id="KW-1185">Reference proteome</keyword>
<proteinExistence type="inferred from homology"/>
<evidence type="ECO:0000256" key="2">
    <source>
        <dbReference type="ARBA" id="ARBA00009152"/>
    </source>
</evidence>
<comment type="pathway">
    <text evidence="1 8">Amino-acid biosynthesis; L-histidine biosynthesis; L-histidine from 5-phospho-alpha-D-ribose 1-diphosphate: step 8/9.</text>
</comment>
<sequence>MRFDYHMHLEYGSYDEDYAEGFFRAAAERGVYEIGFSEHSHTFPEFEQLYYDDLILDDSFVGSFQRKWLKSNKFKYTLDEYFAFIEKLRRKHKVLAGIEVCNFHDQEAVAKILRAYPFDYVIGSVHFLRGWAYDTGAIKAEWDNHPLEEIYEWYTEEVEKLAASGLYDALGHPFNIRLYRHFPNFDVTPYLERVAAAMKGANMIVDLNTGTYYRYPVEEFSPYPDFMRTAKEYDLPIITTSDAHKPEDCARYNEEAVQYARSFGYAEQIRFTGGRARESVALA</sequence>
<dbReference type="PANTHER" id="PTHR21039:SF0">
    <property type="entry name" value="HISTIDINOL-PHOSPHATASE"/>
    <property type="match status" value="1"/>
</dbReference>
<dbReference type="InterPro" id="IPR010140">
    <property type="entry name" value="Histidinol_P_phosphatase_HisJ"/>
</dbReference>
<dbReference type="UniPathway" id="UPA00031">
    <property type="reaction ID" value="UER00013"/>
</dbReference>
<dbReference type="GO" id="GO:0004401">
    <property type="term" value="F:histidinol-phosphatase activity"/>
    <property type="evidence" value="ECO:0007669"/>
    <property type="project" value="UniProtKB-UniRule"/>
</dbReference>
<evidence type="ECO:0000256" key="1">
    <source>
        <dbReference type="ARBA" id="ARBA00004970"/>
    </source>
</evidence>
<evidence type="ECO:0000256" key="6">
    <source>
        <dbReference type="ARBA" id="ARBA00023102"/>
    </source>
</evidence>
<dbReference type="SUPFAM" id="SSF89550">
    <property type="entry name" value="PHP domain-like"/>
    <property type="match status" value="1"/>
</dbReference>
<evidence type="ECO:0000256" key="8">
    <source>
        <dbReference type="RuleBase" id="RU366003"/>
    </source>
</evidence>
<dbReference type="InterPro" id="IPR016195">
    <property type="entry name" value="Pol/histidinol_Pase-like"/>
</dbReference>
<keyword evidence="6 8" id="KW-0368">Histidine biosynthesis</keyword>
<evidence type="ECO:0000259" key="9">
    <source>
        <dbReference type="Pfam" id="PF02811"/>
    </source>
</evidence>
<dbReference type="KEGG" id="stim:H1B31_04610"/>
<name>A0A7G7VM73_9FIRM</name>
<dbReference type="CDD" id="cd12110">
    <property type="entry name" value="PHP_HisPPase_Hisj_like"/>
    <property type="match status" value="1"/>
</dbReference>
<feature type="domain" description="PHP" evidence="9">
    <location>
        <begin position="4"/>
        <end position="209"/>
    </location>
</feature>